<evidence type="ECO:0000256" key="2">
    <source>
        <dbReference type="ARBA" id="ARBA00022448"/>
    </source>
</evidence>
<dbReference type="FunFam" id="1.20.1560.10:FF:000006">
    <property type="entry name" value="ATP-binding cassette, sub-family C (CFTR/MRP), member 9"/>
    <property type="match status" value="1"/>
</dbReference>
<keyword evidence="3 9" id="KW-0812">Transmembrane</keyword>
<feature type="transmembrane region" description="Helical" evidence="9">
    <location>
        <begin position="513"/>
        <end position="537"/>
    </location>
</feature>
<proteinExistence type="predicted"/>
<protein>
    <submittedName>
        <fullName evidence="12">ABC transmembrane type-1 domain-containing protein</fullName>
    </submittedName>
</protein>
<dbReference type="PANTHER" id="PTHR24223">
    <property type="entry name" value="ATP-BINDING CASSETTE SUB-FAMILY C"/>
    <property type="match status" value="1"/>
</dbReference>
<evidence type="ECO:0000256" key="5">
    <source>
        <dbReference type="ARBA" id="ARBA00022741"/>
    </source>
</evidence>
<feature type="transmembrane region" description="Helical" evidence="9">
    <location>
        <begin position="549"/>
        <end position="574"/>
    </location>
</feature>
<evidence type="ECO:0000256" key="6">
    <source>
        <dbReference type="ARBA" id="ARBA00022840"/>
    </source>
</evidence>
<dbReference type="Pfam" id="PF00005">
    <property type="entry name" value="ABC_tran"/>
    <property type="match status" value="1"/>
</dbReference>
<evidence type="ECO:0000256" key="9">
    <source>
        <dbReference type="SAM" id="Phobius"/>
    </source>
</evidence>
<evidence type="ECO:0000313" key="12">
    <source>
        <dbReference type="WBParaSite" id="L893_g1427.t1"/>
    </source>
</evidence>
<evidence type="ECO:0000256" key="7">
    <source>
        <dbReference type="ARBA" id="ARBA00022989"/>
    </source>
</evidence>
<dbReference type="InterPro" id="IPR027417">
    <property type="entry name" value="P-loop_NTPase"/>
</dbReference>
<organism evidence="11 12">
    <name type="scientific">Steinernema glaseri</name>
    <dbReference type="NCBI Taxonomy" id="37863"/>
    <lineage>
        <taxon>Eukaryota</taxon>
        <taxon>Metazoa</taxon>
        <taxon>Ecdysozoa</taxon>
        <taxon>Nematoda</taxon>
        <taxon>Chromadorea</taxon>
        <taxon>Rhabditida</taxon>
        <taxon>Tylenchina</taxon>
        <taxon>Panagrolaimomorpha</taxon>
        <taxon>Strongyloidoidea</taxon>
        <taxon>Steinernematidae</taxon>
        <taxon>Steinernema</taxon>
    </lineage>
</organism>
<feature type="transmembrane region" description="Helical" evidence="9">
    <location>
        <begin position="330"/>
        <end position="350"/>
    </location>
</feature>
<evidence type="ECO:0000259" key="10">
    <source>
        <dbReference type="PROSITE" id="PS50929"/>
    </source>
</evidence>
<feature type="transmembrane region" description="Helical" evidence="9">
    <location>
        <begin position="289"/>
        <end position="310"/>
    </location>
</feature>
<evidence type="ECO:0000256" key="4">
    <source>
        <dbReference type="ARBA" id="ARBA00022737"/>
    </source>
</evidence>
<dbReference type="Pfam" id="PF00664">
    <property type="entry name" value="ABC_membrane"/>
    <property type="match status" value="1"/>
</dbReference>
<dbReference type="Proteomes" id="UP000095287">
    <property type="component" value="Unplaced"/>
</dbReference>
<dbReference type="PROSITE" id="PS50929">
    <property type="entry name" value="ABC_TM1F"/>
    <property type="match status" value="1"/>
</dbReference>
<dbReference type="AlphaFoldDB" id="A0A1I7YAY3"/>
<dbReference type="PANTHER" id="PTHR24223:SF443">
    <property type="entry name" value="MULTIDRUG-RESISTANCE LIKE PROTEIN 1, ISOFORM I"/>
    <property type="match status" value="1"/>
</dbReference>
<dbReference type="GO" id="GO:0012505">
    <property type="term" value="C:endomembrane system"/>
    <property type="evidence" value="ECO:0007669"/>
    <property type="project" value="UniProtKB-SubCell"/>
</dbReference>
<dbReference type="GO" id="GO:0016020">
    <property type="term" value="C:membrane"/>
    <property type="evidence" value="ECO:0007669"/>
    <property type="project" value="InterPro"/>
</dbReference>
<feature type="transmembrane region" description="Helical" evidence="9">
    <location>
        <begin position="97"/>
        <end position="117"/>
    </location>
</feature>
<evidence type="ECO:0000256" key="8">
    <source>
        <dbReference type="ARBA" id="ARBA00023136"/>
    </source>
</evidence>
<feature type="transmembrane region" description="Helical" evidence="9">
    <location>
        <begin position="432"/>
        <end position="450"/>
    </location>
</feature>
<dbReference type="SUPFAM" id="SSF90123">
    <property type="entry name" value="ABC transporter transmembrane region"/>
    <property type="match status" value="1"/>
</dbReference>
<sequence length="745" mass="83460">MLGFAFCDSTFEPNPFVNGSWAIPEASECAQRTDFRLVPALFLLLTAPILIYRSQFGRDTRGTTHQLSRLVYFKILISLLILTNGVVLSFADLYSGVPFFFPLAFIISLFVSVGLTLQCRRKGVFSSGVLFSYYALLALCSLPEFRYSIEKLVYAGESGPRFYFTVPFVPLVLLQTILYCFSDYNWSIPLDPKKSPELKTSFVNQQLFGWISDLVVKGYKCPLVQSDVYAVNDKDLCQNVVHEFLRRYNSGDAPKPRLPRGDDYERILPAEEKKAPKSVLWPILMAQKWTGLVMMIVTFGHMAEFLVPVFLGKLLEFVGDMDQPAWVGLAWAICIFLSAELLSLTVRAFYYRMHVFEMNISSTLTSVIYAKALRLSNEARRGRTAGEIVNLMSVDVDNFKDFMENSMYVLLTPPTIVVGVVMLYNILGVATFVGFAMLLILIAPASYLVSKMSGAIEDERMETRDERVKMVNEILNGIKVVKMHAWEESMKLVVEKLRDKELGMMAKLSYLQAFLYSCYGCIDLFVTGSAFGFYVLIDPVNNVLTPQVAFVALSLFSILYNPILELPFIFSSAIRFAVSNKRIKSFLAEEELEDYIDKEVSPEGIISLKNASFYWEKGARMTLRDVTMAVRSGELVAVVGEVGCGKSSLVAALLGEMTKESGSVAVAGSVAYVPQQAWIQNATLRNNVLFGRPFDERFYDSVLEACALKPDLEMLQAGDATEIGERVIHNSWTTVTPVPSCRAST</sequence>
<dbReference type="InterPro" id="IPR036640">
    <property type="entry name" value="ABC1_TM_sf"/>
</dbReference>
<feature type="transmembrane region" description="Helical" evidence="9">
    <location>
        <begin position="35"/>
        <end position="52"/>
    </location>
</feature>
<dbReference type="InterPro" id="IPR011527">
    <property type="entry name" value="ABC1_TM_dom"/>
</dbReference>
<feature type="transmembrane region" description="Helical" evidence="9">
    <location>
        <begin position="124"/>
        <end position="142"/>
    </location>
</feature>
<dbReference type="GO" id="GO:0005524">
    <property type="term" value="F:ATP binding"/>
    <property type="evidence" value="ECO:0007669"/>
    <property type="project" value="UniProtKB-KW"/>
</dbReference>
<dbReference type="WBParaSite" id="L893_g1427.t1">
    <property type="protein sequence ID" value="L893_g1427.t1"/>
    <property type="gene ID" value="L893_g1427"/>
</dbReference>
<keyword evidence="5" id="KW-0547">Nucleotide-binding</keyword>
<feature type="transmembrane region" description="Helical" evidence="9">
    <location>
        <begin position="72"/>
        <end position="91"/>
    </location>
</feature>
<evidence type="ECO:0000256" key="3">
    <source>
        <dbReference type="ARBA" id="ARBA00022692"/>
    </source>
</evidence>
<dbReference type="InterPro" id="IPR003439">
    <property type="entry name" value="ABC_transporter-like_ATP-bd"/>
</dbReference>
<keyword evidence="8 9" id="KW-0472">Membrane</keyword>
<feature type="domain" description="ABC transmembrane type-1" evidence="10">
    <location>
        <begin position="302"/>
        <end position="575"/>
    </location>
</feature>
<comment type="subcellular location">
    <subcellularLocation>
        <location evidence="1">Endomembrane system</location>
        <topology evidence="1">Multi-pass membrane protein</topology>
    </subcellularLocation>
</comment>
<keyword evidence="2" id="KW-0813">Transport</keyword>
<dbReference type="InterPro" id="IPR050173">
    <property type="entry name" value="ABC_transporter_C-like"/>
</dbReference>
<name>A0A1I7YAY3_9BILA</name>
<reference evidence="12" key="1">
    <citation type="submission" date="2016-11" db="UniProtKB">
        <authorList>
            <consortium name="WormBaseParasite"/>
        </authorList>
    </citation>
    <scope>IDENTIFICATION</scope>
</reference>
<dbReference type="CDD" id="cd18595">
    <property type="entry name" value="ABC_6TM_MRP1_2_3_6_D1_like"/>
    <property type="match status" value="1"/>
</dbReference>
<keyword evidence="4" id="KW-0677">Repeat</keyword>
<evidence type="ECO:0000313" key="11">
    <source>
        <dbReference type="Proteomes" id="UP000095287"/>
    </source>
</evidence>
<dbReference type="GO" id="GO:0140359">
    <property type="term" value="F:ABC-type transporter activity"/>
    <property type="evidence" value="ECO:0007669"/>
    <property type="project" value="InterPro"/>
</dbReference>
<accession>A0A1I7YAY3</accession>
<keyword evidence="11" id="KW-1185">Reference proteome</keyword>
<keyword evidence="6" id="KW-0067">ATP-binding</keyword>
<feature type="transmembrane region" description="Helical" evidence="9">
    <location>
        <begin position="408"/>
        <end position="426"/>
    </location>
</feature>
<dbReference type="Gene3D" id="1.20.1560.10">
    <property type="entry name" value="ABC transporter type 1, transmembrane domain"/>
    <property type="match status" value="1"/>
</dbReference>
<dbReference type="GO" id="GO:0016887">
    <property type="term" value="F:ATP hydrolysis activity"/>
    <property type="evidence" value="ECO:0007669"/>
    <property type="project" value="InterPro"/>
</dbReference>
<evidence type="ECO:0000256" key="1">
    <source>
        <dbReference type="ARBA" id="ARBA00004127"/>
    </source>
</evidence>
<dbReference type="SUPFAM" id="SSF52540">
    <property type="entry name" value="P-loop containing nucleoside triphosphate hydrolases"/>
    <property type="match status" value="1"/>
</dbReference>
<keyword evidence="7 9" id="KW-1133">Transmembrane helix</keyword>
<feature type="transmembrane region" description="Helical" evidence="9">
    <location>
        <begin position="162"/>
        <end position="181"/>
    </location>
</feature>
<dbReference type="Gene3D" id="3.40.50.300">
    <property type="entry name" value="P-loop containing nucleotide triphosphate hydrolases"/>
    <property type="match status" value="1"/>
</dbReference>